<dbReference type="InterPro" id="IPR025491">
    <property type="entry name" value="DUF4382"/>
</dbReference>
<feature type="region of interest" description="Disordered" evidence="1">
    <location>
        <begin position="1"/>
        <end position="20"/>
    </location>
</feature>
<comment type="caution">
    <text evidence="3">The sequence shown here is derived from an EMBL/GenBank/DDBJ whole genome shotgun (WGS) entry which is preliminary data.</text>
</comment>
<evidence type="ECO:0000259" key="2">
    <source>
        <dbReference type="Pfam" id="PF14321"/>
    </source>
</evidence>
<protein>
    <recommendedName>
        <fullName evidence="2">DUF4382 domain-containing protein</fullName>
    </recommendedName>
</protein>
<dbReference type="Proteomes" id="UP000223913">
    <property type="component" value="Unassembled WGS sequence"/>
</dbReference>
<organism evidence="3 4">
    <name type="scientific">Flavilitoribacter nigricans (strain ATCC 23147 / DSM 23189 / NBRC 102662 / NCIMB 1420 / SS-2)</name>
    <name type="common">Lewinella nigricans</name>
    <dbReference type="NCBI Taxonomy" id="1122177"/>
    <lineage>
        <taxon>Bacteria</taxon>
        <taxon>Pseudomonadati</taxon>
        <taxon>Bacteroidota</taxon>
        <taxon>Saprospiria</taxon>
        <taxon>Saprospirales</taxon>
        <taxon>Lewinellaceae</taxon>
        <taxon>Flavilitoribacter</taxon>
    </lineage>
</organism>
<evidence type="ECO:0000313" key="4">
    <source>
        <dbReference type="Proteomes" id="UP000223913"/>
    </source>
</evidence>
<name>A0A2D0NGT9_FLAN2</name>
<accession>A0A2D0NGT9</accession>
<dbReference type="EMBL" id="PDUD01000009">
    <property type="protein sequence ID" value="PHN07724.1"/>
    <property type="molecule type" value="Genomic_DNA"/>
</dbReference>
<proteinExistence type="predicted"/>
<evidence type="ECO:0000313" key="3">
    <source>
        <dbReference type="EMBL" id="PHN07724.1"/>
    </source>
</evidence>
<keyword evidence="4" id="KW-1185">Reference proteome</keyword>
<dbReference type="Pfam" id="PF14321">
    <property type="entry name" value="DUF4382"/>
    <property type="match status" value="1"/>
</dbReference>
<reference evidence="3 4" key="1">
    <citation type="submission" date="2017-10" db="EMBL/GenBank/DDBJ databases">
        <title>The draft genome sequence of Lewinella nigricans NBRC 102662.</title>
        <authorList>
            <person name="Wang K."/>
        </authorList>
    </citation>
    <scope>NUCLEOTIDE SEQUENCE [LARGE SCALE GENOMIC DNA]</scope>
    <source>
        <strain evidence="3 4">NBRC 102662</strain>
    </source>
</reference>
<evidence type="ECO:0000256" key="1">
    <source>
        <dbReference type="SAM" id="MobiDB-lite"/>
    </source>
</evidence>
<feature type="domain" description="DUF4382" evidence="2">
    <location>
        <begin position="21"/>
        <end position="163"/>
    </location>
</feature>
<sequence>MLFTFASCEKDDTTGPDGARGTMSIEITDAPIDDASVQGVFVTVADVKIDGQSVEGFTSKTIDIKAYQEGNVALLAETDLTAKTYSSISLVLDHTTDASGSAPGCYVLKTDGTKEALMAGAQNTTELTLNGQNIIVEDNQTAEVVIDFDLRKAIKREGQDAYDFVAGSDLAASLRVVTKASAGTITGKVSQWDNYADKVVVYAYKKGTLDANAETQGSGDGQLKFTNAVTSVQAKADGSFELHFLEEGDYELYFAGYEDDDQDGQFELKGSLSIDINLLAGLDLSLIDVEANSSTTVNVTIIGILPL</sequence>
<dbReference type="OrthoDB" id="1415350at2"/>
<dbReference type="AlphaFoldDB" id="A0A2D0NGT9"/>
<gene>
    <name evidence="3" type="ORF">CRP01_06015</name>
</gene>